<dbReference type="GO" id="GO:0006865">
    <property type="term" value="P:amino acid transport"/>
    <property type="evidence" value="ECO:0007669"/>
    <property type="project" value="TreeGrafter"/>
</dbReference>
<dbReference type="SUPFAM" id="SSF53850">
    <property type="entry name" value="Periplasmic binding protein-like II"/>
    <property type="match status" value="1"/>
</dbReference>
<sequence length="351" mass="36737">MTTSKILMSLTATPLALGLALAAAPALAGPVMDDIKAKDSLICLVSATAPGFSVPDSQGVFQGFNADFCRMAAAAILGDAAKADIRGVGFSDSMKTIVAGEAHMGSRSITRTGTRDADEGMAFVVTTFFDGQGFMVPGALGVTSAAELDKAAICAEDGSTTLLNIADWFAAQGMTYRVENIADKTARLEAFFSGKCDVYASDVTALTADRQLAPVPGDYVILPEVISAEPLTLVARPDQAFEASLFWAFQVMLTADVHGVTSANVDAIVADLAQQPADLQRLFGTDSATTDMAAKLGLPQDWAYQVVKQVGSYGEVFDRHLGAATPFGLDRASTLNAHVADGGLMYPYPIR</sequence>
<gene>
    <name evidence="6" type="ORF">GS660_01020</name>
</gene>
<evidence type="ECO:0000256" key="3">
    <source>
        <dbReference type="ARBA" id="ARBA00022729"/>
    </source>
</evidence>
<comment type="similarity">
    <text evidence="1">Belongs to the bacterial solute-binding protein 3 family.</text>
</comment>
<evidence type="ECO:0000256" key="4">
    <source>
        <dbReference type="SAM" id="SignalP"/>
    </source>
</evidence>
<dbReference type="InterPro" id="IPR051455">
    <property type="entry name" value="Bact_solute-bind_prot3"/>
</dbReference>
<keyword evidence="2" id="KW-0813">Transport</keyword>
<comment type="caution">
    <text evidence="6">The sequence shown here is derived from an EMBL/GenBank/DDBJ whole genome shotgun (WGS) entry which is preliminary data.</text>
</comment>
<dbReference type="PANTHER" id="PTHR30085">
    <property type="entry name" value="AMINO ACID ABC TRANSPORTER PERMEASE"/>
    <property type="match status" value="1"/>
</dbReference>
<reference evidence="6 7" key="1">
    <citation type="submission" date="2020-01" db="EMBL/GenBank/DDBJ databases">
        <title>Frigidibacter albus SP32T (=CGMCC 1.13995T).</title>
        <authorList>
            <person name="Liao X."/>
        </authorList>
    </citation>
    <scope>NUCLEOTIDE SEQUENCE [LARGE SCALE GENOMIC DNA]</scope>
    <source>
        <strain evidence="6 7">SP32</strain>
    </source>
</reference>
<accession>A0A6L8VBN2</accession>
<dbReference type="Proteomes" id="UP000477083">
    <property type="component" value="Unassembled WGS sequence"/>
</dbReference>
<dbReference type="InterPro" id="IPR001638">
    <property type="entry name" value="Solute-binding_3/MltF_N"/>
</dbReference>
<dbReference type="AlphaFoldDB" id="A0A6L8VBN2"/>
<evidence type="ECO:0000256" key="1">
    <source>
        <dbReference type="ARBA" id="ARBA00010333"/>
    </source>
</evidence>
<protein>
    <submittedName>
        <fullName evidence="6">Transporter substrate-binding domain-containing protein</fullName>
    </submittedName>
</protein>
<feature type="domain" description="Solute-binding protein family 3/N-terminal" evidence="5">
    <location>
        <begin position="40"/>
        <end position="268"/>
    </location>
</feature>
<dbReference type="PANTHER" id="PTHR30085:SF7">
    <property type="entry name" value="AMINO-ACID ABC TRANSPORTER-BINDING PROTEIN YHDW-RELATED"/>
    <property type="match status" value="1"/>
</dbReference>
<evidence type="ECO:0000256" key="2">
    <source>
        <dbReference type="ARBA" id="ARBA00022448"/>
    </source>
</evidence>
<organism evidence="6 7">
    <name type="scientific">Frigidibacter albus</name>
    <dbReference type="NCBI Taxonomy" id="1465486"/>
    <lineage>
        <taxon>Bacteria</taxon>
        <taxon>Pseudomonadati</taxon>
        <taxon>Pseudomonadota</taxon>
        <taxon>Alphaproteobacteria</taxon>
        <taxon>Rhodobacterales</taxon>
        <taxon>Paracoccaceae</taxon>
        <taxon>Frigidibacter</taxon>
    </lineage>
</organism>
<evidence type="ECO:0000313" key="7">
    <source>
        <dbReference type="Proteomes" id="UP000477083"/>
    </source>
</evidence>
<dbReference type="Gene3D" id="3.40.190.10">
    <property type="entry name" value="Periplasmic binding protein-like II"/>
    <property type="match status" value="2"/>
</dbReference>
<dbReference type="RefSeq" id="WP_161342497.1">
    <property type="nucleotide sequence ID" value="NZ_BMGW01000001.1"/>
</dbReference>
<evidence type="ECO:0000259" key="5">
    <source>
        <dbReference type="SMART" id="SM00062"/>
    </source>
</evidence>
<dbReference type="SMART" id="SM00062">
    <property type="entry name" value="PBPb"/>
    <property type="match status" value="1"/>
</dbReference>
<feature type="chain" id="PRO_5026849120" evidence="4">
    <location>
        <begin position="29"/>
        <end position="351"/>
    </location>
</feature>
<dbReference type="OrthoDB" id="9777941at2"/>
<proteinExistence type="inferred from homology"/>
<feature type="signal peptide" evidence="4">
    <location>
        <begin position="1"/>
        <end position="28"/>
    </location>
</feature>
<dbReference type="EMBL" id="WWNR01000001">
    <property type="protein sequence ID" value="MZQ87673.1"/>
    <property type="molecule type" value="Genomic_DNA"/>
</dbReference>
<name>A0A6L8VBN2_9RHOB</name>
<keyword evidence="3 4" id="KW-0732">Signal</keyword>
<keyword evidence="7" id="KW-1185">Reference proteome</keyword>
<evidence type="ECO:0000313" key="6">
    <source>
        <dbReference type="EMBL" id="MZQ87673.1"/>
    </source>
</evidence>